<keyword evidence="2 7" id="KW-0813">Transport</keyword>
<dbReference type="GO" id="GO:0005886">
    <property type="term" value="C:plasma membrane"/>
    <property type="evidence" value="ECO:0007669"/>
    <property type="project" value="UniProtKB-SubCell"/>
</dbReference>
<feature type="domain" description="ABC transmembrane type-1" evidence="9">
    <location>
        <begin position="126"/>
        <end position="327"/>
    </location>
</feature>
<evidence type="ECO:0000256" key="6">
    <source>
        <dbReference type="ARBA" id="ARBA00023136"/>
    </source>
</evidence>
<feature type="transmembrane region" description="Helical" evidence="7">
    <location>
        <begin position="35"/>
        <end position="53"/>
    </location>
</feature>
<feature type="transmembrane region" description="Helical" evidence="7">
    <location>
        <begin position="306"/>
        <end position="330"/>
    </location>
</feature>
<dbReference type="EMBL" id="FNDT01000023">
    <property type="protein sequence ID" value="SDI78719.1"/>
    <property type="molecule type" value="Genomic_DNA"/>
</dbReference>
<evidence type="ECO:0000256" key="3">
    <source>
        <dbReference type="ARBA" id="ARBA00022475"/>
    </source>
</evidence>
<evidence type="ECO:0000313" key="10">
    <source>
        <dbReference type="EMBL" id="SDI78719.1"/>
    </source>
</evidence>
<sequence length="338" mass="35485">MTILSTPSPPPSHPAETRRDHSLTRAAGKVLARRAAQAVGVTLAVTITCFVIVQNLPGDIAFRIAAGRYGYDKVDASTAAEVRADVNLDAPAWQQLGGWILDALRLDFGTSLVTGASVTDELALHLTATLQLAAVALVLSVAGGLLLGLLAAQNRGGAVDRLTDAWVSLVRALPPFILGLVLIIVFSVQLGWVPAAGHGERGNIVLPAITLAVGLSGLFARVTRDAVAQVLESGHVHFARTKGLARHVVLARHVIRNAGVTLVSYIGVQVLILVEGVVVVESLFAWPGLGHALVHAVFWRDIPAMQATVLALALIVVVVSTLVDLAVLALDPRTREAQ</sequence>
<comment type="subcellular location">
    <subcellularLocation>
        <location evidence="1 7">Cell membrane</location>
        <topology evidence="1 7">Multi-pass membrane protein</topology>
    </subcellularLocation>
</comment>
<evidence type="ECO:0000256" key="5">
    <source>
        <dbReference type="ARBA" id="ARBA00022989"/>
    </source>
</evidence>
<dbReference type="InterPro" id="IPR035906">
    <property type="entry name" value="MetI-like_sf"/>
</dbReference>
<feature type="transmembrane region" description="Helical" evidence="7">
    <location>
        <begin position="130"/>
        <end position="152"/>
    </location>
</feature>
<dbReference type="RefSeq" id="WP_090588069.1">
    <property type="nucleotide sequence ID" value="NZ_FNDT01000023.1"/>
</dbReference>
<organism evidence="10 11">
    <name type="scientific">Arthrobacter subterraneus</name>
    <dbReference type="NCBI Taxonomy" id="335973"/>
    <lineage>
        <taxon>Bacteria</taxon>
        <taxon>Bacillati</taxon>
        <taxon>Actinomycetota</taxon>
        <taxon>Actinomycetes</taxon>
        <taxon>Micrococcales</taxon>
        <taxon>Micrococcaceae</taxon>
        <taxon>Arthrobacter</taxon>
    </lineage>
</organism>
<evidence type="ECO:0000256" key="2">
    <source>
        <dbReference type="ARBA" id="ARBA00022448"/>
    </source>
</evidence>
<feature type="region of interest" description="Disordered" evidence="8">
    <location>
        <begin position="1"/>
        <end position="21"/>
    </location>
</feature>
<keyword evidence="4 7" id="KW-0812">Transmembrane</keyword>
<dbReference type="CDD" id="cd06261">
    <property type="entry name" value="TM_PBP2"/>
    <property type="match status" value="1"/>
</dbReference>
<protein>
    <submittedName>
        <fullName evidence="10">Peptide/nickel transport system permease protein</fullName>
    </submittedName>
</protein>
<dbReference type="PROSITE" id="PS50928">
    <property type="entry name" value="ABC_TM1"/>
    <property type="match status" value="1"/>
</dbReference>
<dbReference type="PANTHER" id="PTHR43163">
    <property type="entry name" value="DIPEPTIDE TRANSPORT SYSTEM PERMEASE PROTEIN DPPB-RELATED"/>
    <property type="match status" value="1"/>
</dbReference>
<evidence type="ECO:0000256" key="7">
    <source>
        <dbReference type="RuleBase" id="RU363032"/>
    </source>
</evidence>
<dbReference type="SUPFAM" id="SSF161098">
    <property type="entry name" value="MetI-like"/>
    <property type="match status" value="1"/>
</dbReference>
<keyword evidence="3" id="KW-1003">Cell membrane</keyword>
<feature type="transmembrane region" description="Helical" evidence="7">
    <location>
        <begin position="204"/>
        <end position="222"/>
    </location>
</feature>
<proteinExistence type="inferred from homology"/>
<dbReference type="GO" id="GO:0071916">
    <property type="term" value="F:dipeptide transmembrane transporter activity"/>
    <property type="evidence" value="ECO:0007669"/>
    <property type="project" value="TreeGrafter"/>
</dbReference>
<feature type="transmembrane region" description="Helical" evidence="7">
    <location>
        <begin position="173"/>
        <end position="192"/>
    </location>
</feature>
<comment type="similarity">
    <text evidence="7">Belongs to the binding-protein-dependent transport system permease family.</text>
</comment>
<feature type="transmembrane region" description="Helical" evidence="7">
    <location>
        <begin position="262"/>
        <end position="286"/>
    </location>
</feature>
<evidence type="ECO:0000256" key="1">
    <source>
        <dbReference type="ARBA" id="ARBA00004651"/>
    </source>
</evidence>
<dbReference type="OrthoDB" id="3543764at2"/>
<evidence type="ECO:0000256" key="8">
    <source>
        <dbReference type="SAM" id="MobiDB-lite"/>
    </source>
</evidence>
<keyword evidence="6 7" id="KW-0472">Membrane</keyword>
<evidence type="ECO:0000256" key="4">
    <source>
        <dbReference type="ARBA" id="ARBA00022692"/>
    </source>
</evidence>
<name>A0A1G8NEN1_9MICC</name>
<dbReference type="Proteomes" id="UP000199258">
    <property type="component" value="Unassembled WGS sequence"/>
</dbReference>
<evidence type="ECO:0000259" key="9">
    <source>
        <dbReference type="PROSITE" id="PS50928"/>
    </source>
</evidence>
<dbReference type="InterPro" id="IPR000515">
    <property type="entry name" value="MetI-like"/>
</dbReference>
<reference evidence="10 11" key="1">
    <citation type="submission" date="2016-10" db="EMBL/GenBank/DDBJ databases">
        <authorList>
            <person name="de Groot N.N."/>
        </authorList>
    </citation>
    <scope>NUCLEOTIDE SEQUENCE [LARGE SCALE GENOMIC DNA]</scope>
    <source>
        <strain evidence="10 11">NP_1H</strain>
    </source>
</reference>
<keyword evidence="5 7" id="KW-1133">Transmembrane helix</keyword>
<dbReference type="PANTHER" id="PTHR43163:SF6">
    <property type="entry name" value="DIPEPTIDE TRANSPORT SYSTEM PERMEASE PROTEIN DPPB-RELATED"/>
    <property type="match status" value="1"/>
</dbReference>
<gene>
    <name evidence="10" type="ORF">SAMN04488693_12329</name>
</gene>
<dbReference type="STRING" id="335973.SAMN04488693_12329"/>
<accession>A0A1G8NEN1</accession>
<dbReference type="Pfam" id="PF00528">
    <property type="entry name" value="BPD_transp_1"/>
    <property type="match status" value="1"/>
</dbReference>
<dbReference type="AlphaFoldDB" id="A0A1G8NEN1"/>
<evidence type="ECO:0000313" key="11">
    <source>
        <dbReference type="Proteomes" id="UP000199258"/>
    </source>
</evidence>
<dbReference type="Gene3D" id="1.10.3720.10">
    <property type="entry name" value="MetI-like"/>
    <property type="match status" value="1"/>
</dbReference>
<keyword evidence="11" id="KW-1185">Reference proteome</keyword>